<dbReference type="AlphaFoldDB" id="A0A2M6W082"/>
<reference evidence="17" key="1">
    <citation type="submission" date="2017-09" db="EMBL/GenBank/DDBJ databases">
        <title>Depth-based differentiation of microbial function through sediment-hosted aquifers and enrichment of novel symbionts in the deep terrestrial subsurface.</title>
        <authorList>
            <person name="Probst A.J."/>
            <person name="Ladd B."/>
            <person name="Jarett J.K."/>
            <person name="Geller-Mcgrath D.E."/>
            <person name="Sieber C.M.K."/>
            <person name="Emerson J.B."/>
            <person name="Anantharaman K."/>
            <person name="Thomas B.C."/>
            <person name="Malmstrom R."/>
            <person name="Stieglmeier M."/>
            <person name="Klingl A."/>
            <person name="Woyke T."/>
            <person name="Ryan C.M."/>
            <person name="Banfield J.F."/>
        </authorList>
    </citation>
    <scope>NUCLEOTIDE SEQUENCE [LARGE SCALE GENOMIC DNA]</scope>
</reference>
<keyword evidence="8" id="KW-0285">Flavoprotein</keyword>
<sequence>MGVFYVLTQMRERVTLQTMHTPILHIRNRAIRLVYQYILKPIFFRIDPEITHDRMTRVGMFLGKRPFTRFLIRACLSSPHSNMLSQRIAGIHFANPIGLAAGFDKNGVLPSVLAAVGFGYAEIGSVTGDPCKGNAKPRLWRLIQSRGLVVYYGLVNDGAERVARRLMYKTYHLPLGMSIAKTNSPHTVPLSAGIADYIKAYTALEHIGSYDTLNISCPNAFGGEPFTDPYNLRALLQAIEPVRNTKPLFLKLSPDLSPKKVNTLVEIAVQYNVDGFICSNLTKRKKNPKIQEQTVPRHGGISGQPVKHLSNTLIRQIYKKTHGKKIIIGCGGIATAEDAYEKIRAGASLVQLITGMIFEGPQLISEIQLGLTHLLHKDGFTHISEAVGAEHRFLPRLRTHM</sequence>
<evidence type="ECO:0000259" key="15">
    <source>
        <dbReference type="Pfam" id="PF01180"/>
    </source>
</evidence>
<dbReference type="EC" id="1.3.5.2" evidence="6 14"/>
<dbReference type="InterPro" id="IPR013785">
    <property type="entry name" value="Aldolase_TIM"/>
</dbReference>
<organism evidence="16 17">
    <name type="scientific">Candidatus Magasanikbacteria bacterium CG10_big_fil_rev_8_21_14_0_10_43_6</name>
    <dbReference type="NCBI Taxonomy" id="1974650"/>
    <lineage>
        <taxon>Bacteria</taxon>
        <taxon>Candidatus Magasanikiibacteriota</taxon>
    </lineage>
</organism>
<accession>A0A2M6W082</accession>
<dbReference type="GO" id="GO:0005886">
    <property type="term" value="C:plasma membrane"/>
    <property type="evidence" value="ECO:0007669"/>
    <property type="project" value="TreeGrafter"/>
</dbReference>
<evidence type="ECO:0000256" key="5">
    <source>
        <dbReference type="ARBA" id="ARBA00005359"/>
    </source>
</evidence>
<dbReference type="EMBL" id="PFBZ01000188">
    <property type="protein sequence ID" value="PIT86222.1"/>
    <property type="molecule type" value="Genomic_DNA"/>
</dbReference>
<evidence type="ECO:0000313" key="17">
    <source>
        <dbReference type="Proteomes" id="UP000229362"/>
    </source>
</evidence>
<evidence type="ECO:0000256" key="14">
    <source>
        <dbReference type="NCBIfam" id="TIGR01036"/>
    </source>
</evidence>
<dbReference type="Gene3D" id="3.20.20.70">
    <property type="entry name" value="Aldolase class I"/>
    <property type="match status" value="1"/>
</dbReference>
<keyword evidence="10" id="KW-0665">Pyrimidine biosynthesis</keyword>
<evidence type="ECO:0000256" key="2">
    <source>
        <dbReference type="ARBA" id="ARBA00003125"/>
    </source>
</evidence>
<dbReference type="NCBIfam" id="NF003652">
    <property type="entry name" value="PRK05286.2-5"/>
    <property type="match status" value="1"/>
</dbReference>
<comment type="similarity">
    <text evidence="5">Belongs to the dihydroorotate dehydrogenase family. Type 2 subfamily.</text>
</comment>
<dbReference type="InterPro" id="IPR005720">
    <property type="entry name" value="Dihydroorotate_DH_cat"/>
</dbReference>
<dbReference type="InterPro" id="IPR001295">
    <property type="entry name" value="Dihydroorotate_DH_CS"/>
</dbReference>
<comment type="function">
    <text evidence="2">Catalyzes the conversion of dihydroorotate to orotate with quinone as electron acceptor.</text>
</comment>
<dbReference type="Proteomes" id="UP000229362">
    <property type="component" value="Unassembled WGS sequence"/>
</dbReference>
<evidence type="ECO:0000256" key="3">
    <source>
        <dbReference type="ARBA" id="ARBA00004370"/>
    </source>
</evidence>
<comment type="cofactor">
    <cofactor evidence="1">
        <name>FMN</name>
        <dbReference type="ChEBI" id="CHEBI:58210"/>
    </cofactor>
</comment>
<dbReference type="GO" id="GO:0044205">
    <property type="term" value="P:'de novo' UMP biosynthetic process"/>
    <property type="evidence" value="ECO:0007669"/>
    <property type="project" value="UniProtKB-UniPathway"/>
</dbReference>
<evidence type="ECO:0000256" key="9">
    <source>
        <dbReference type="ARBA" id="ARBA00022643"/>
    </source>
</evidence>
<dbReference type="SUPFAM" id="SSF51395">
    <property type="entry name" value="FMN-linked oxidoreductases"/>
    <property type="match status" value="1"/>
</dbReference>
<comment type="caution">
    <text evidence="16">The sequence shown here is derived from an EMBL/GenBank/DDBJ whole genome shotgun (WGS) entry which is preliminary data.</text>
</comment>
<proteinExistence type="inferred from homology"/>
<dbReference type="NCBIfam" id="TIGR01036">
    <property type="entry name" value="pyrD_sub2"/>
    <property type="match status" value="1"/>
</dbReference>
<evidence type="ECO:0000256" key="13">
    <source>
        <dbReference type="ARBA" id="ARBA00048639"/>
    </source>
</evidence>
<evidence type="ECO:0000256" key="8">
    <source>
        <dbReference type="ARBA" id="ARBA00022630"/>
    </source>
</evidence>
<comment type="subcellular location">
    <subcellularLocation>
        <location evidence="3">Membrane</location>
    </subcellularLocation>
</comment>
<dbReference type="CDD" id="cd04738">
    <property type="entry name" value="DHOD_2_like"/>
    <property type="match status" value="1"/>
</dbReference>
<evidence type="ECO:0000256" key="6">
    <source>
        <dbReference type="ARBA" id="ARBA00012791"/>
    </source>
</evidence>
<evidence type="ECO:0000256" key="1">
    <source>
        <dbReference type="ARBA" id="ARBA00001917"/>
    </source>
</evidence>
<dbReference type="UniPathway" id="UPA00070">
    <property type="reaction ID" value="UER00946"/>
</dbReference>
<evidence type="ECO:0000313" key="16">
    <source>
        <dbReference type="EMBL" id="PIT86222.1"/>
    </source>
</evidence>
<dbReference type="GO" id="GO:0005737">
    <property type="term" value="C:cytoplasm"/>
    <property type="evidence" value="ECO:0007669"/>
    <property type="project" value="InterPro"/>
</dbReference>
<evidence type="ECO:0000256" key="11">
    <source>
        <dbReference type="ARBA" id="ARBA00023002"/>
    </source>
</evidence>
<keyword evidence="12" id="KW-0472">Membrane</keyword>
<gene>
    <name evidence="16" type="ORF">COU33_04345</name>
</gene>
<dbReference type="PANTHER" id="PTHR48109">
    <property type="entry name" value="DIHYDROOROTATE DEHYDROGENASE (QUINONE), MITOCHONDRIAL-RELATED"/>
    <property type="match status" value="1"/>
</dbReference>
<comment type="catalytic activity">
    <reaction evidence="13">
        <text>(S)-dihydroorotate + a quinone = orotate + a quinol</text>
        <dbReference type="Rhea" id="RHEA:30187"/>
        <dbReference type="ChEBI" id="CHEBI:24646"/>
        <dbReference type="ChEBI" id="CHEBI:30839"/>
        <dbReference type="ChEBI" id="CHEBI:30864"/>
        <dbReference type="ChEBI" id="CHEBI:132124"/>
        <dbReference type="EC" id="1.3.5.2"/>
    </reaction>
</comment>
<comment type="pathway">
    <text evidence="4">Pyrimidine metabolism; UMP biosynthesis via de novo pathway; orotate from (S)-dihydroorotate (quinone route): step 1/1.</text>
</comment>
<evidence type="ECO:0000256" key="10">
    <source>
        <dbReference type="ARBA" id="ARBA00022975"/>
    </source>
</evidence>
<dbReference type="Pfam" id="PF01180">
    <property type="entry name" value="DHO_dh"/>
    <property type="match status" value="1"/>
</dbReference>
<evidence type="ECO:0000256" key="4">
    <source>
        <dbReference type="ARBA" id="ARBA00005161"/>
    </source>
</evidence>
<dbReference type="InterPro" id="IPR005719">
    <property type="entry name" value="Dihydroorotate_DH_2"/>
</dbReference>
<keyword evidence="9" id="KW-0288">FMN</keyword>
<dbReference type="InterPro" id="IPR050074">
    <property type="entry name" value="DHO_dehydrogenase"/>
</dbReference>
<dbReference type="PROSITE" id="PS00912">
    <property type="entry name" value="DHODEHASE_2"/>
    <property type="match status" value="1"/>
</dbReference>
<feature type="domain" description="Dihydroorotate dehydrogenase catalytic" evidence="15">
    <location>
        <begin position="83"/>
        <end position="375"/>
    </location>
</feature>
<protein>
    <recommendedName>
        <fullName evidence="7 14">Dihydroorotate dehydrogenase (quinone)</fullName>
        <ecNumber evidence="6 14">1.3.5.2</ecNumber>
    </recommendedName>
</protein>
<evidence type="ECO:0000256" key="12">
    <source>
        <dbReference type="ARBA" id="ARBA00023136"/>
    </source>
</evidence>
<dbReference type="GO" id="GO:0106430">
    <property type="term" value="F:dihydroorotate dehydrogenase (quinone) activity"/>
    <property type="evidence" value="ECO:0007669"/>
    <property type="project" value="UniProtKB-EC"/>
</dbReference>
<name>A0A2M6W082_9BACT</name>
<dbReference type="PANTHER" id="PTHR48109:SF4">
    <property type="entry name" value="DIHYDROOROTATE DEHYDROGENASE (QUINONE), MITOCHONDRIAL"/>
    <property type="match status" value="1"/>
</dbReference>
<evidence type="ECO:0000256" key="7">
    <source>
        <dbReference type="ARBA" id="ARBA00018366"/>
    </source>
</evidence>
<dbReference type="GO" id="GO:0006207">
    <property type="term" value="P:'de novo' pyrimidine nucleobase biosynthetic process"/>
    <property type="evidence" value="ECO:0007669"/>
    <property type="project" value="UniProtKB-UniRule"/>
</dbReference>
<keyword evidence="11" id="KW-0560">Oxidoreductase</keyword>